<dbReference type="KEGG" id="mnt:21405168"/>
<dbReference type="InterPro" id="IPR001841">
    <property type="entry name" value="Znf_RING"/>
</dbReference>
<keyword evidence="6" id="KW-1185">Reference proteome</keyword>
<protein>
    <submittedName>
        <fullName evidence="5">RING-H2 finger protein ATL34</fullName>
    </submittedName>
</protein>
<dbReference type="PANTHER" id="PTHR45676">
    <property type="entry name" value="RING-H2 FINGER PROTEIN ATL51-RELATED"/>
    <property type="match status" value="1"/>
</dbReference>
<reference evidence="6" key="1">
    <citation type="submission" date="2013-01" db="EMBL/GenBank/DDBJ databases">
        <title>Draft Genome Sequence of a Mulberry Tree, Morus notabilis C.K. Schneid.</title>
        <authorList>
            <person name="He N."/>
            <person name="Zhao S."/>
        </authorList>
    </citation>
    <scope>NUCLEOTIDE SEQUENCE</scope>
</reference>
<keyword evidence="2" id="KW-1133">Transmembrane helix</keyword>
<dbReference type="PROSITE" id="PS50089">
    <property type="entry name" value="ZF_RING_2"/>
    <property type="match status" value="1"/>
</dbReference>
<dbReference type="InterPro" id="IPR013083">
    <property type="entry name" value="Znf_RING/FYVE/PHD"/>
</dbReference>
<accession>W9QJE3</accession>
<keyword evidence="1" id="KW-0479">Metal-binding</keyword>
<dbReference type="SMART" id="SM00184">
    <property type="entry name" value="RING"/>
    <property type="match status" value="1"/>
</dbReference>
<feature type="domain" description="RING-type" evidence="4">
    <location>
        <begin position="129"/>
        <end position="173"/>
    </location>
</feature>
<evidence type="ECO:0000259" key="4">
    <source>
        <dbReference type="PROSITE" id="PS50089"/>
    </source>
</evidence>
<keyword evidence="2" id="KW-0472">Membrane</keyword>
<sequence length="178" mass="18881">MIYLILLPFSIALVVGAQQGQATPDPLTEVDTRCLVKKFADLVIVIGIPAGVLTLVVFVLIFSLYRACSHRQQRTLPAASSVATPQGYVATEATTSAVVPTQSVGSAVIGSFPLHSFPSEGSATFGDTCGICIEDFADGETLRSFPNCGHLYHSECLEGWLNGDGGKWCPCCKRDLVA</sequence>
<dbReference type="GO" id="GO:0008270">
    <property type="term" value="F:zinc ion binding"/>
    <property type="evidence" value="ECO:0007669"/>
    <property type="project" value="UniProtKB-KW"/>
</dbReference>
<organism evidence="5 6">
    <name type="scientific">Morus notabilis</name>
    <dbReference type="NCBI Taxonomy" id="981085"/>
    <lineage>
        <taxon>Eukaryota</taxon>
        <taxon>Viridiplantae</taxon>
        <taxon>Streptophyta</taxon>
        <taxon>Embryophyta</taxon>
        <taxon>Tracheophyta</taxon>
        <taxon>Spermatophyta</taxon>
        <taxon>Magnoliopsida</taxon>
        <taxon>eudicotyledons</taxon>
        <taxon>Gunneridae</taxon>
        <taxon>Pentapetalae</taxon>
        <taxon>rosids</taxon>
        <taxon>fabids</taxon>
        <taxon>Rosales</taxon>
        <taxon>Moraceae</taxon>
        <taxon>Moreae</taxon>
        <taxon>Morus</taxon>
    </lineage>
</organism>
<gene>
    <name evidence="5" type="ORF">L484_022350</name>
</gene>
<dbReference type="Proteomes" id="UP000030645">
    <property type="component" value="Unassembled WGS sequence"/>
</dbReference>
<dbReference type="OrthoDB" id="21204at2759"/>
<evidence type="ECO:0000256" key="1">
    <source>
        <dbReference type="PROSITE-ProRule" id="PRU00175"/>
    </source>
</evidence>
<evidence type="ECO:0000256" key="3">
    <source>
        <dbReference type="SAM" id="SignalP"/>
    </source>
</evidence>
<keyword evidence="2" id="KW-0812">Transmembrane</keyword>
<name>W9QJE3_9ROSA</name>
<dbReference type="PANTHER" id="PTHR45676:SF41">
    <property type="entry name" value="RING-H2 FINGER PROTEIN ATL66"/>
    <property type="match status" value="1"/>
</dbReference>
<evidence type="ECO:0000313" key="5">
    <source>
        <dbReference type="EMBL" id="EXB38450.1"/>
    </source>
</evidence>
<feature type="transmembrane region" description="Helical" evidence="2">
    <location>
        <begin position="42"/>
        <end position="65"/>
    </location>
</feature>
<feature type="chain" id="PRO_5004932002" evidence="3">
    <location>
        <begin position="18"/>
        <end position="178"/>
    </location>
</feature>
<dbReference type="eggNOG" id="KOG0800">
    <property type="taxonomic scope" value="Eukaryota"/>
</dbReference>
<evidence type="ECO:0000256" key="2">
    <source>
        <dbReference type="SAM" id="Phobius"/>
    </source>
</evidence>
<feature type="signal peptide" evidence="3">
    <location>
        <begin position="1"/>
        <end position="17"/>
    </location>
</feature>
<keyword evidence="1" id="KW-0862">Zinc</keyword>
<proteinExistence type="predicted"/>
<dbReference type="Gene3D" id="3.30.40.10">
    <property type="entry name" value="Zinc/RING finger domain, C3HC4 (zinc finger)"/>
    <property type="match status" value="1"/>
</dbReference>
<dbReference type="AlphaFoldDB" id="W9QJE3"/>
<dbReference type="SUPFAM" id="SSF57850">
    <property type="entry name" value="RING/U-box"/>
    <property type="match status" value="1"/>
</dbReference>
<dbReference type="EMBL" id="KE343693">
    <property type="protein sequence ID" value="EXB38450.1"/>
    <property type="molecule type" value="Genomic_DNA"/>
</dbReference>
<dbReference type="Pfam" id="PF13639">
    <property type="entry name" value="zf-RING_2"/>
    <property type="match status" value="1"/>
</dbReference>
<keyword evidence="3" id="KW-0732">Signal</keyword>
<keyword evidence="1" id="KW-0863">Zinc-finger</keyword>
<evidence type="ECO:0000313" key="6">
    <source>
        <dbReference type="Proteomes" id="UP000030645"/>
    </source>
</evidence>